<comment type="caution">
    <text evidence="1">The sequence shown here is derived from an EMBL/GenBank/DDBJ whole genome shotgun (WGS) entry which is preliminary data.</text>
</comment>
<organism evidence="1 2">
    <name type="scientific">Brassica rapa subsp. trilocularis</name>
    <dbReference type="NCBI Taxonomy" id="1813537"/>
    <lineage>
        <taxon>Eukaryota</taxon>
        <taxon>Viridiplantae</taxon>
        <taxon>Streptophyta</taxon>
        <taxon>Embryophyta</taxon>
        <taxon>Tracheophyta</taxon>
        <taxon>Spermatophyta</taxon>
        <taxon>Magnoliopsida</taxon>
        <taxon>eudicotyledons</taxon>
        <taxon>Gunneridae</taxon>
        <taxon>Pentapetalae</taxon>
        <taxon>rosids</taxon>
        <taxon>malvids</taxon>
        <taxon>Brassicales</taxon>
        <taxon>Brassicaceae</taxon>
        <taxon>Brassiceae</taxon>
        <taxon>Brassica</taxon>
    </lineage>
</organism>
<dbReference type="Proteomes" id="UP000823674">
    <property type="component" value="Chromosome A05"/>
</dbReference>
<keyword evidence="2" id="KW-1185">Reference proteome</keyword>
<gene>
    <name evidence="1" type="primary">A05p023990.1_BraROA</name>
    <name evidence="1" type="ORF">IGI04_019114</name>
</gene>
<accession>A0ABQ7MHA3</accession>
<protein>
    <submittedName>
        <fullName evidence="1">Uncharacterized protein</fullName>
    </submittedName>
</protein>
<proteinExistence type="predicted"/>
<evidence type="ECO:0000313" key="2">
    <source>
        <dbReference type="Proteomes" id="UP000823674"/>
    </source>
</evidence>
<evidence type="ECO:0000313" key="1">
    <source>
        <dbReference type="EMBL" id="KAG5397300.1"/>
    </source>
</evidence>
<reference evidence="1 2" key="1">
    <citation type="submission" date="2021-03" db="EMBL/GenBank/DDBJ databases">
        <authorList>
            <person name="King G.J."/>
            <person name="Bancroft I."/>
            <person name="Baten A."/>
            <person name="Bloomfield J."/>
            <person name="Borpatragohain P."/>
            <person name="He Z."/>
            <person name="Irish N."/>
            <person name="Irwin J."/>
            <person name="Liu K."/>
            <person name="Mauleon R.P."/>
            <person name="Moore J."/>
            <person name="Morris R."/>
            <person name="Ostergaard L."/>
            <person name="Wang B."/>
            <person name="Wells R."/>
        </authorList>
    </citation>
    <scope>NUCLEOTIDE SEQUENCE [LARGE SCALE GENOMIC DNA]</scope>
    <source>
        <strain evidence="1">R-o-18</strain>
        <tissue evidence="1">Leaf</tissue>
    </source>
</reference>
<dbReference type="EMBL" id="JADBGQ010000005">
    <property type="protein sequence ID" value="KAG5397300.1"/>
    <property type="molecule type" value="Genomic_DNA"/>
</dbReference>
<sequence length="59" mass="6841">MSLHELLSFTVRTCMYNFESPELLFLVVPPPKPLFVFVPSPELRRRFHHLSSDAGGFYS</sequence>
<name>A0ABQ7MHA3_BRACM</name>